<comment type="caution">
    <text evidence="3">The sequence shown here is derived from an EMBL/GenBank/DDBJ whole genome shotgun (WGS) entry which is preliminary data.</text>
</comment>
<evidence type="ECO:0000259" key="2">
    <source>
        <dbReference type="Pfam" id="PF00501"/>
    </source>
</evidence>
<dbReference type="Gene3D" id="3.40.50.12780">
    <property type="entry name" value="N-terminal domain of ligase-like"/>
    <property type="match status" value="1"/>
</dbReference>
<feature type="region of interest" description="Disordered" evidence="1">
    <location>
        <begin position="1"/>
        <end position="22"/>
    </location>
</feature>
<evidence type="ECO:0000313" key="4">
    <source>
        <dbReference type="Proteomes" id="UP000663827"/>
    </source>
</evidence>
<dbReference type="Pfam" id="PF00501">
    <property type="entry name" value="AMP-binding"/>
    <property type="match status" value="1"/>
</dbReference>
<organism evidence="3 4">
    <name type="scientific">Rhizoctonia solani</name>
    <dbReference type="NCBI Taxonomy" id="456999"/>
    <lineage>
        <taxon>Eukaryota</taxon>
        <taxon>Fungi</taxon>
        <taxon>Dikarya</taxon>
        <taxon>Basidiomycota</taxon>
        <taxon>Agaricomycotina</taxon>
        <taxon>Agaricomycetes</taxon>
        <taxon>Cantharellales</taxon>
        <taxon>Ceratobasidiaceae</taxon>
        <taxon>Rhizoctonia</taxon>
    </lineage>
</organism>
<dbReference type="SUPFAM" id="SSF56801">
    <property type="entry name" value="Acetyl-CoA synthetase-like"/>
    <property type="match status" value="1"/>
</dbReference>
<dbReference type="Proteomes" id="UP000663827">
    <property type="component" value="Unassembled WGS sequence"/>
</dbReference>
<dbReference type="AlphaFoldDB" id="A0A8H3HYL3"/>
<evidence type="ECO:0000313" key="3">
    <source>
        <dbReference type="EMBL" id="CAE7208503.1"/>
    </source>
</evidence>
<feature type="domain" description="AMP-dependent synthetase/ligase" evidence="2">
    <location>
        <begin position="95"/>
        <end position="398"/>
    </location>
</feature>
<proteinExistence type="predicted"/>
<gene>
    <name evidence="3" type="ORF">RDB_LOCUS147992</name>
</gene>
<evidence type="ECO:0000256" key="1">
    <source>
        <dbReference type="SAM" id="MobiDB-lite"/>
    </source>
</evidence>
<reference evidence="3" key="1">
    <citation type="submission" date="2021-01" db="EMBL/GenBank/DDBJ databases">
        <authorList>
            <person name="Kaushik A."/>
        </authorList>
    </citation>
    <scope>NUCLEOTIDE SEQUENCE</scope>
    <source>
        <strain evidence="3">AG5</strain>
    </source>
</reference>
<dbReference type="EMBL" id="CAJNJQ010004124">
    <property type="protein sequence ID" value="CAE7208503.1"/>
    <property type="molecule type" value="Genomic_DNA"/>
</dbReference>
<dbReference type="InterPro" id="IPR000873">
    <property type="entry name" value="AMP-dep_synth/lig_dom"/>
</dbReference>
<dbReference type="InterPro" id="IPR042099">
    <property type="entry name" value="ANL_N_sf"/>
</dbReference>
<accession>A0A8H3HYL3</accession>
<protein>
    <recommendedName>
        <fullName evidence="2">AMP-dependent synthetase/ligase domain-containing protein</fullName>
    </recommendedName>
</protein>
<name>A0A8H3HYL3_9AGAM</name>
<sequence>MASADPPNNAPGNPFRGPEAGDPLTSKEELILLALPRAAQTSPDTTAFRLPLGPDPTRGWVDVTFLEARSIVSRLATTWKSRLENIIEDEAKNGSGVGPGTTICIFVQPAAHGIFHHLAFGSLGCTVQYISLSLGNNQICSYLRESNCTAILHSGITTAWVTSMKDCFDGELIALPEEEFSHQLAFREKAGYAMPAPPWPVPRRPTPALILHSSGTTGVAKLIRFSLFWYSLFLPTDDVKVISAAYFSGTAHSSPKPPQIYPQLIFSPPFWQSYHSSLLIHLITATPVAFCHFQDAINLPSKQLIPWARALDVGSIICSPRFLREIPIEEFETQAQFLGSLNSITVSGGPVDSSMSTLFEKYRLPITNLYSTSELGGGLSAKLPPYTHLRPGLRGPPLVFAISEPDLDGSRQVQLWHALSTSTHLAHFHACGDVTISSKLEPFPGEGSHKGELAFNTNDIFLEVKDKESGVAYIFLGRGDDMIRITGYADMNASQFETEFISTIDTRWKQGQGQGQGRKWMLDAVQLFGNTLPYTALVVQLCSSSRERVKLGQEELQELYEAVGRVNETLALGHLSVDARKRMLVVTSEGEAYGPNSASVQGLRLEVTHKHSLQRWRNVQTFKGWLEGLEGSGELGKPE</sequence>
<dbReference type="InterPro" id="IPR020845">
    <property type="entry name" value="AMP-binding_CS"/>
</dbReference>
<dbReference type="PROSITE" id="PS00455">
    <property type="entry name" value="AMP_BINDING"/>
    <property type="match status" value="1"/>
</dbReference>